<feature type="domain" description="Orotidine 5'-phosphate decarboxylase" evidence="8">
    <location>
        <begin position="23"/>
        <end position="260"/>
    </location>
</feature>
<dbReference type="InterPro" id="IPR013785">
    <property type="entry name" value="Aldolase_TIM"/>
</dbReference>
<dbReference type="InterPro" id="IPR011060">
    <property type="entry name" value="RibuloseP-bd_barrel"/>
</dbReference>
<keyword evidence="10" id="KW-1185">Reference proteome</keyword>
<dbReference type="EC" id="4.1.1.23" evidence="7"/>
<dbReference type="UniPathway" id="UPA00070">
    <property type="reaction ID" value="UER00120"/>
</dbReference>
<evidence type="ECO:0000256" key="4">
    <source>
        <dbReference type="ARBA" id="ARBA00022975"/>
    </source>
</evidence>
<dbReference type="GO" id="GO:0044205">
    <property type="term" value="P:'de novo' UMP biosynthetic process"/>
    <property type="evidence" value="ECO:0007669"/>
    <property type="project" value="UniProtKB-UniPathway"/>
</dbReference>
<evidence type="ECO:0000256" key="5">
    <source>
        <dbReference type="ARBA" id="ARBA00023239"/>
    </source>
</evidence>
<dbReference type="NCBIfam" id="TIGR02127">
    <property type="entry name" value="pyrF_sub2"/>
    <property type="match status" value="1"/>
</dbReference>
<organism evidence="9 10">
    <name type="scientific">Leptospira bandrabouensis</name>
    <dbReference type="NCBI Taxonomy" id="2484903"/>
    <lineage>
        <taxon>Bacteria</taxon>
        <taxon>Pseudomonadati</taxon>
        <taxon>Spirochaetota</taxon>
        <taxon>Spirochaetia</taxon>
        <taxon>Leptospirales</taxon>
        <taxon>Leptospiraceae</taxon>
        <taxon>Leptospira</taxon>
    </lineage>
</organism>
<comment type="caution">
    <text evidence="9">The sequence shown here is derived from an EMBL/GenBank/DDBJ whole genome shotgun (WGS) entry which is preliminary data.</text>
</comment>
<dbReference type="RefSeq" id="WP_135743724.1">
    <property type="nucleotide sequence ID" value="NZ_JAIZBI010000005.1"/>
</dbReference>
<comment type="similarity">
    <text evidence="2">Belongs to the OMP decarboxylase family. Type 2 subfamily.</text>
</comment>
<dbReference type="Gene3D" id="3.20.20.70">
    <property type="entry name" value="Aldolase class I"/>
    <property type="match status" value="1"/>
</dbReference>
<gene>
    <name evidence="9" type="primary">pyrF</name>
    <name evidence="9" type="ORF">EHR08_18205</name>
</gene>
<dbReference type="GO" id="GO:0004590">
    <property type="term" value="F:orotidine-5'-phosphate decarboxylase activity"/>
    <property type="evidence" value="ECO:0007669"/>
    <property type="project" value="UniProtKB-UniRule"/>
</dbReference>
<dbReference type="CDD" id="cd04725">
    <property type="entry name" value="OMP_decarboxylase_like"/>
    <property type="match status" value="1"/>
</dbReference>
<evidence type="ECO:0000256" key="1">
    <source>
        <dbReference type="ARBA" id="ARBA00004861"/>
    </source>
</evidence>
<dbReference type="EMBL" id="RQHU01000024">
    <property type="protein sequence ID" value="TGN11446.1"/>
    <property type="molecule type" value="Genomic_DNA"/>
</dbReference>
<dbReference type="SUPFAM" id="SSF51366">
    <property type="entry name" value="Ribulose-phoshate binding barrel"/>
    <property type="match status" value="1"/>
</dbReference>
<keyword evidence="5 9" id="KW-0456">Lyase</keyword>
<evidence type="ECO:0000256" key="7">
    <source>
        <dbReference type="NCBIfam" id="TIGR02127"/>
    </source>
</evidence>
<dbReference type="InterPro" id="IPR011995">
    <property type="entry name" value="OMPdecase_type-2"/>
</dbReference>
<dbReference type="OrthoDB" id="9808470at2"/>
<dbReference type="Proteomes" id="UP000297649">
    <property type="component" value="Unassembled WGS sequence"/>
</dbReference>
<evidence type="ECO:0000256" key="3">
    <source>
        <dbReference type="ARBA" id="ARBA00022793"/>
    </source>
</evidence>
<name>A0A6H3NQS2_9LEPT</name>
<evidence type="ECO:0000313" key="9">
    <source>
        <dbReference type="EMBL" id="TGN11446.1"/>
    </source>
</evidence>
<sequence length="277" mass="31129">MNLNPRSNFIQKFNARRDQLKSLLCIGLDPELEKLPKISLDSKAPLVHFTETIIRYTHSYAAAWKPNVAFFERLGAEGYFALEHMVRLMKEVSPEVPIVMDAKRGDLANTSKEYAKYFFETLGVDALTVNPYMGRDSLVPYLDLGGYIFVLGLTSNPSSQDFQKQKLLGKDLYLYEEVSDQMAKLAEEYPDQVGLVVGGTHPSEIQSLRVRHPELYFLIPGFGAQGGDLKSIVQASGKRSLINSSRGITLSSLEEDFGEVAKKKSEEVHLQMNQLFL</sequence>
<protein>
    <recommendedName>
        <fullName evidence="7">Orotidine-5'-phosphate decarboxylase</fullName>
        <ecNumber evidence="7">4.1.1.23</ecNumber>
    </recommendedName>
</protein>
<reference evidence="9" key="1">
    <citation type="journal article" date="2019" name="PLoS Negl. Trop. Dis.">
        <title>Revisiting the worldwide diversity of Leptospira species in the environment.</title>
        <authorList>
            <person name="Vincent A.T."/>
            <person name="Schiettekatte O."/>
            <person name="Bourhy P."/>
            <person name="Veyrier F.J."/>
            <person name="Picardeau M."/>
        </authorList>
    </citation>
    <scope>NUCLEOTIDE SEQUENCE [LARGE SCALE GENOMIC DNA]</scope>
    <source>
        <strain evidence="9">201601109</strain>
    </source>
</reference>
<evidence type="ECO:0000256" key="6">
    <source>
        <dbReference type="ARBA" id="ARBA00049157"/>
    </source>
</evidence>
<keyword evidence="3" id="KW-0210">Decarboxylase</keyword>
<evidence type="ECO:0000256" key="2">
    <source>
        <dbReference type="ARBA" id="ARBA00008847"/>
    </source>
</evidence>
<evidence type="ECO:0000259" key="8">
    <source>
        <dbReference type="SMART" id="SM00934"/>
    </source>
</evidence>
<evidence type="ECO:0000313" key="10">
    <source>
        <dbReference type="Proteomes" id="UP000297649"/>
    </source>
</evidence>
<comment type="pathway">
    <text evidence="1">Pyrimidine metabolism; UMP biosynthesis via de novo pathway; UMP from orotate: step 2/2.</text>
</comment>
<proteinExistence type="inferred from homology"/>
<comment type="catalytic activity">
    <reaction evidence="6">
        <text>orotidine 5'-phosphate + H(+) = UMP + CO2</text>
        <dbReference type="Rhea" id="RHEA:11596"/>
        <dbReference type="ChEBI" id="CHEBI:15378"/>
        <dbReference type="ChEBI" id="CHEBI:16526"/>
        <dbReference type="ChEBI" id="CHEBI:57538"/>
        <dbReference type="ChEBI" id="CHEBI:57865"/>
        <dbReference type="EC" id="4.1.1.23"/>
    </reaction>
</comment>
<dbReference type="InterPro" id="IPR001754">
    <property type="entry name" value="OMPdeCOase_dom"/>
</dbReference>
<dbReference type="SMART" id="SM00934">
    <property type="entry name" value="OMPdecase"/>
    <property type="match status" value="1"/>
</dbReference>
<keyword evidence="4" id="KW-0665">Pyrimidine biosynthesis</keyword>
<dbReference type="PANTHER" id="PTHR43375">
    <property type="entry name" value="OROTIDINE 5'-PHOSPHATE DECARBOXYLASE"/>
    <property type="match status" value="1"/>
</dbReference>
<dbReference type="PANTHER" id="PTHR43375:SF1">
    <property type="entry name" value="OROTIDINE 5'-PHOSPHATE DECARBOXYLASE"/>
    <property type="match status" value="1"/>
</dbReference>
<dbReference type="Pfam" id="PF00215">
    <property type="entry name" value="OMPdecase"/>
    <property type="match status" value="1"/>
</dbReference>
<dbReference type="AlphaFoldDB" id="A0A6H3NQS2"/>
<accession>A0A6H3NQS2</accession>
<dbReference type="GO" id="GO:0006207">
    <property type="term" value="P:'de novo' pyrimidine nucleobase biosynthetic process"/>
    <property type="evidence" value="ECO:0007669"/>
    <property type="project" value="InterPro"/>
</dbReference>